<evidence type="ECO:0000256" key="7">
    <source>
        <dbReference type="SAM" id="MobiDB-lite"/>
    </source>
</evidence>
<dbReference type="AlphaFoldDB" id="A0A7S1B5Q9"/>
<keyword evidence="3 6" id="KW-0479">Metal-binding</keyword>
<feature type="domain" description="Alpha-D-phosphohexomutase alpha/beta/alpha" evidence="9">
    <location>
        <begin position="256"/>
        <end position="365"/>
    </location>
</feature>
<protein>
    <recommendedName>
        <fullName evidence="11">Alpha-D-phosphohexomutase alpha/beta/alpha domain-containing protein</fullName>
    </recommendedName>
</protein>
<evidence type="ECO:0000256" key="6">
    <source>
        <dbReference type="RuleBase" id="RU004326"/>
    </source>
</evidence>
<feature type="region of interest" description="Disordered" evidence="7">
    <location>
        <begin position="415"/>
        <end position="437"/>
    </location>
</feature>
<dbReference type="Pfam" id="PF02878">
    <property type="entry name" value="PGM_PMM_I"/>
    <property type="match status" value="1"/>
</dbReference>
<reference evidence="10" key="1">
    <citation type="submission" date="2021-01" db="EMBL/GenBank/DDBJ databases">
        <authorList>
            <person name="Corre E."/>
            <person name="Pelletier E."/>
            <person name="Niang G."/>
            <person name="Scheremetjew M."/>
            <person name="Finn R."/>
            <person name="Kale V."/>
            <person name="Holt S."/>
            <person name="Cochrane G."/>
            <person name="Meng A."/>
            <person name="Brown T."/>
            <person name="Cohen L."/>
        </authorList>
    </citation>
    <scope>NUCLEOTIDE SEQUENCE</scope>
    <source>
        <strain evidence="10">308</strain>
    </source>
</reference>
<organism evidence="10">
    <name type="scientific">Corethron hystrix</name>
    <dbReference type="NCBI Taxonomy" id="216773"/>
    <lineage>
        <taxon>Eukaryota</taxon>
        <taxon>Sar</taxon>
        <taxon>Stramenopiles</taxon>
        <taxon>Ochrophyta</taxon>
        <taxon>Bacillariophyta</taxon>
        <taxon>Coscinodiscophyceae</taxon>
        <taxon>Corethrophycidae</taxon>
        <taxon>Corethrales</taxon>
        <taxon>Corethraceae</taxon>
        <taxon>Corethron</taxon>
    </lineage>
</organism>
<dbReference type="InterPro" id="IPR016066">
    <property type="entry name" value="A-D-PHexomutase_CS"/>
</dbReference>
<keyword evidence="4 6" id="KW-0460">Magnesium</keyword>
<dbReference type="GO" id="GO:0006166">
    <property type="term" value="P:purine ribonucleoside salvage"/>
    <property type="evidence" value="ECO:0007669"/>
    <property type="project" value="TreeGrafter"/>
</dbReference>
<evidence type="ECO:0000256" key="1">
    <source>
        <dbReference type="ARBA" id="ARBA00001946"/>
    </source>
</evidence>
<dbReference type="GO" id="GO:0008973">
    <property type="term" value="F:phosphopentomutase activity"/>
    <property type="evidence" value="ECO:0007669"/>
    <property type="project" value="TreeGrafter"/>
</dbReference>
<dbReference type="PANTHER" id="PTHR45745">
    <property type="entry name" value="PHOSPHOMANNOMUTASE 45A"/>
    <property type="match status" value="1"/>
</dbReference>
<dbReference type="Gene3D" id="3.40.120.10">
    <property type="entry name" value="Alpha-D-Glucose-1,6-Bisphosphate, subunit A, domain 3"/>
    <property type="match status" value="2"/>
</dbReference>
<evidence type="ECO:0000259" key="8">
    <source>
        <dbReference type="Pfam" id="PF02878"/>
    </source>
</evidence>
<dbReference type="PANTHER" id="PTHR45745:SF1">
    <property type="entry name" value="PHOSPHOGLUCOMUTASE 2B-RELATED"/>
    <property type="match status" value="1"/>
</dbReference>
<sequence>MSSEAASLLSRARDWASWDPNPTTRASVLSLVAAADLDALRPLFSPPGARLSFGTAGLRAPLRPGPRGMNDLTVVQTSQGLAAHLRATYPGCRLRAAVGRDHRARAKWGLSSARFGRLTAEVFRRSGIFEDVVLLDGTVPTPLVPFAVGRLSETENDLLPTTANGGAGPVRTVGVMITASHNPAEDDGYKLYWTNGCQIVPPVDAQVAAAILQNLTPWRDDYGTDADAPDERDVRLTGRLADLYFRAMAPLRTGSYARHYGSYVPNGPTPPPPVFVYTAMHGVGAPWTARSFRAFGLPPFAEVPSQCAPDPAFPTVPFPNPEERGALDRAIARAREVLGNGASRSQTHAVILANDPDADRLAVAEYSAAEDQTTAFTGDQIGVLLGHWLWTTQKKNNLPDPRPWWSPWSPPACCPPSARPRASPSTRPPRASNTSAPAAWSCERREAACCFPRRRPWGTAAETSCRTRTACPPPPSWPNWPRTSTRREGPSGPDCGPCTTPTERSCPATGITSVIVLRRSGPFWHT</sequence>
<dbReference type="GO" id="GO:0000287">
    <property type="term" value="F:magnesium ion binding"/>
    <property type="evidence" value="ECO:0007669"/>
    <property type="project" value="InterPro"/>
</dbReference>
<gene>
    <name evidence="10" type="ORF">CHYS00102_LOCUS2632</name>
</gene>
<dbReference type="InterPro" id="IPR005844">
    <property type="entry name" value="A-D-PHexomutase_a/b/a-I"/>
</dbReference>
<accession>A0A7S1B5Q9</accession>
<dbReference type="GO" id="GO:0005975">
    <property type="term" value="P:carbohydrate metabolic process"/>
    <property type="evidence" value="ECO:0007669"/>
    <property type="project" value="InterPro"/>
</dbReference>
<comment type="similarity">
    <text evidence="2 6">Belongs to the phosphohexose mutase family.</text>
</comment>
<evidence type="ECO:0000313" key="10">
    <source>
        <dbReference type="EMBL" id="CAD8875457.1"/>
    </source>
</evidence>
<keyword evidence="5" id="KW-0413">Isomerase</keyword>
<evidence type="ECO:0000259" key="9">
    <source>
        <dbReference type="Pfam" id="PF02879"/>
    </source>
</evidence>
<evidence type="ECO:0000256" key="2">
    <source>
        <dbReference type="ARBA" id="ARBA00010231"/>
    </source>
</evidence>
<dbReference type="InterPro" id="IPR016055">
    <property type="entry name" value="A-D-PHexomutase_a/b/a-I/II/III"/>
</dbReference>
<dbReference type="InterPro" id="IPR005845">
    <property type="entry name" value="A-D-PHexomutase_a/b/a-II"/>
</dbReference>
<evidence type="ECO:0000256" key="5">
    <source>
        <dbReference type="ARBA" id="ARBA00023235"/>
    </source>
</evidence>
<feature type="region of interest" description="Disordered" evidence="7">
    <location>
        <begin position="468"/>
        <end position="498"/>
    </location>
</feature>
<dbReference type="PROSITE" id="PS00710">
    <property type="entry name" value="PGM_PMM"/>
    <property type="match status" value="1"/>
</dbReference>
<evidence type="ECO:0000256" key="3">
    <source>
        <dbReference type="ARBA" id="ARBA00022723"/>
    </source>
</evidence>
<comment type="cofactor">
    <cofactor evidence="1">
        <name>Mg(2+)</name>
        <dbReference type="ChEBI" id="CHEBI:18420"/>
    </cofactor>
</comment>
<name>A0A7S1B5Q9_9STRA</name>
<proteinExistence type="inferred from homology"/>
<evidence type="ECO:0008006" key="11">
    <source>
        <dbReference type="Google" id="ProtNLM"/>
    </source>
</evidence>
<dbReference type="Pfam" id="PF02879">
    <property type="entry name" value="PGM_PMM_II"/>
    <property type="match status" value="1"/>
</dbReference>
<dbReference type="EMBL" id="HBFR01003775">
    <property type="protein sequence ID" value="CAD8875457.1"/>
    <property type="molecule type" value="Transcribed_RNA"/>
</dbReference>
<feature type="compositionally biased region" description="Low complexity" evidence="7">
    <location>
        <begin position="419"/>
        <end position="432"/>
    </location>
</feature>
<dbReference type="SUPFAM" id="SSF53738">
    <property type="entry name" value="Phosphoglucomutase, first 3 domains"/>
    <property type="match status" value="2"/>
</dbReference>
<dbReference type="GO" id="GO:0005634">
    <property type="term" value="C:nucleus"/>
    <property type="evidence" value="ECO:0007669"/>
    <property type="project" value="TreeGrafter"/>
</dbReference>
<feature type="domain" description="Alpha-D-phosphohexomutase alpha/beta/alpha" evidence="8">
    <location>
        <begin position="51"/>
        <end position="213"/>
    </location>
</feature>
<evidence type="ECO:0000256" key="4">
    <source>
        <dbReference type="ARBA" id="ARBA00022842"/>
    </source>
</evidence>